<sequence length="105" mass="12198">MELISQKVMHIRFGEGFVVSNTDNRIDVQFAEPLGQKGFTFPDAFVQHLWMHDPAVQEFVIAQYYQNQKQIEAEKQRQEEEREVAAEAARELAASKRKSSTKKKK</sequence>
<evidence type="ECO:0000256" key="1">
    <source>
        <dbReference type="SAM" id="MobiDB-lite"/>
    </source>
</evidence>
<organism evidence="2 3">
    <name type="scientific">Paenibacillus glacialis</name>
    <dbReference type="NCBI Taxonomy" id="494026"/>
    <lineage>
        <taxon>Bacteria</taxon>
        <taxon>Bacillati</taxon>
        <taxon>Bacillota</taxon>
        <taxon>Bacilli</taxon>
        <taxon>Bacillales</taxon>
        <taxon>Paenibacillaceae</taxon>
        <taxon>Paenibacillus</taxon>
    </lineage>
</organism>
<keyword evidence="3" id="KW-1185">Reference proteome</keyword>
<comment type="caution">
    <text evidence="2">The sequence shown here is derived from an EMBL/GenBank/DDBJ whole genome shotgun (WGS) entry which is preliminary data.</text>
</comment>
<name>A0A162K3F3_9BACL</name>
<evidence type="ECO:0000313" key="2">
    <source>
        <dbReference type="EMBL" id="OAB42496.1"/>
    </source>
</evidence>
<feature type="compositionally biased region" description="Basic residues" evidence="1">
    <location>
        <begin position="95"/>
        <end position="105"/>
    </location>
</feature>
<dbReference type="AlphaFoldDB" id="A0A162K3F3"/>
<dbReference type="RefSeq" id="WP_068533190.1">
    <property type="nucleotide sequence ID" value="NZ_LVJH01000021.1"/>
</dbReference>
<dbReference type="STRING" id="494026.PGLA_12595"/>
<gene>
    <name evidence="2" type="ORF">PGLA_12595</name>
</gene>
<dbReference type="Proteomes" id="UP000076967">
    <property type="component" value="Unassembled WGS sequence"/>
</dbReference>
<dbReference type="OrthoDB" id="2068443at2"/>
<feature type="region of interest" description="Disordered" evidence="1">
    <location>
        <begin position="72"/>
        <end position="105"/>
    </location>
</feature>
<dbReference type="EMBL" id="LVJH01000021">
    <property type="protein sequence ID" value="OAB42496.1"/>
    <property type="molecule type" value="Genomic_DNA"/>
</dbReference>
<reference evidence="2 3" key="1">
    <citation type="submission" date="2016-03" db="EMBL/GenBank/DDBJ databases">
        <title>Draft genome sequence of Paenibacillus glacialis DSM 22343.</title>
        <authorList>
            <person name="Shin S.-K."/>
            <person name="Yi H."/>
        </authorList>
    </citation>
    <scope>NUCLEOTIDE SEQUENCE [LARGE SCALE GENOMIC DNA]</scope>
    <source>
        <strain evidence="2 3">DSM 22343</strain>
    </source>
</reference>
<protein>
    <submittedName>
        <fullName evidence="2">Uncharacterized protein</fullName>
    </submittedName>
</protein>
<accession>A0A162K3F3</accession>
<evidence type="ECO:0000313" key="3">
    <source>
        <dbReference type="Proteomes" id="UP000076967"/>
    </source>
</evidence>
<feature type="compositionally biased region" description="Basic and acidic residues" evidence="1">
    <location>
        <begin position="72"/>
        <end position="94"/>
    </location>
</feature>
<proteinExistence type="predicted"/>